<proteinExistence type="predicted"/>
<dbReference type="EMBL" id="LAZR01039837">
    <property type="protein sequence ID" value="KKL16000.1"/>
    <property type="molecule type" value="Genomic_DNA"/>
</dbReference>
<reference evidence="1" key="1">
    <citation type="journal article" date="2015" name="Nature">
        <title>Complex archaea that bridge the gap between prokaryotes and eukaryotes.</title>
        <authorList>
            <person name="Spang A."/>
            <person name="Saw J.H."/>
            <person name="Jorgensen S.L."/>
            <person name="Zaremba-Niedzwiedzka K."/>
            <person name="Martijn J."/>
            <person name="Lind A.E."/>
            <person name="van Eijk R."/>
            <person name="Schleper C."/>
            <person name="Guy L."/>
            <person name="Ettema T.J."/>
        </authorList>
    </citation>
    <scope>NUCLEOTIDE SEQUENCE</scope>
</reference>
<gene>
    <name evidence="1" type="ORF">LCGC14_2499980</name>
</gene>
<sequence length="224" mass="27150">MKRKNTYGGVPERSKILKCCTKCGKLKKLAEFKTNRWTKSGYGSRCIICDLADGRRRYNQNIEKERARSALYRKTYAEKNRQRGKDYYLRNRDKLLAKKCEYHKKYAPRRRLRERERMRDDVEFRLKKGLRCRIYYALRRDGIVKSKRTEELISCSIEFLRGYLQAKFYFGMTWKNYGKWHIDHKKPCVSFDLTDPEQQKKCFHYTNLRPLWAQDNFHKGAKVI</sequence>
<evidence type="ECO:0000313" key="1">
    <source>
        <dbReference type="EMBL" id="KKL16000.1"/>
    </source>
</evidence>
<organism evidence="1">
    <name type="scientific">marine sediment metagenome</name>
    <dbReference type="NCBI Taxonomy" id="412755"/>
    <lineage>
        <taxon>unclassified sequences</taxon>
        <taxon>metagenomes</taxon>
        <taxon>ecological metagenomes</taxon>
    </lineage>
</organism>
<dbReference type="AlphaFoldDB" id="A0A0F9B2V4"/>
<accession>A0A0F9B2V4</accession>
<name>A0A0F9B2V4_9ZZZZ</name>
<protein>
    <submittedName>
        <fullName evidence="1">Uncharacterized protein</fullName>
    </submittedName>
</protein>
<comment type="caution">
    <text evidence="1">The sequence shown here is derived from an EMBL/GenBank/DDBJ whole genome shotgun (WGS) entry which is preliminary data.</text>
</comment>